<dbReference type="KEGG" id="aqu:109586601"/>
<dbReference type="Proteomes" id="UP000007879">
    <property type="component" value="Unassembled WGS sequence"/>
</dbReference>
<feature type="signal peptide" evidence="1">
    <location>
        <begin position="1"/>
        <end position="20"/>
    </location>
</feature>
<dbReference type="RefSeq" id="XP_019858359.1">
    <property type="nucleotide sequence ID" value="XM_020002800.1"/>
</dbReference>
<reference evidence="2" key="2">
    <citation type="submission" date="2024-06" db="UniProtKB">
        <authorList>
            <consortium name="EnsemblMetazoa"/>
        </authorList>
    </citation>
    <scope>IDENTIFICATION</scope>
</reference>
<protein>
    <submittedName>
        <fullName evidence="2">Uncharacterized protein</fullName>
    </submittedName>
</protein>
<dbReference type="EnsemblMetazoa" id="XM_020002800.1">
    <property type="protein sequence ID" value="XP_019858359.1"/>
    <property type="gene ID" value="LOC109586601"/>
</dbReference>
<keyword evidence="1" id="KW-0732">Signal</keyword>
<evidence type="ECO:0000313" key="2">
    <source>
        <dbReference type="EnsemblMetazoa" id="XP_019858359.1"/>
    </source>
</evidence>
<accession>A0AAN0JMY3</accession>
<proteinExistence type="predicted"/>
<keyword evidence="3" id="KW-1185">Reference proteome</keyword>
<dbReference type="GeneID" id="109586601"/>
<feature type="chain" id="PRO_5042850748" evidence="1">
    <location>
        <begin position="21"/>
        <end position="190"/>
    </location>
</feature>
<dbReference type="AlphaFoldDB" id="A0AAN0JMY3"/>
<reference evidence="3" key="1">
    <citation type="journal article" date="2010" name="Nature">
        <title>The Amphimedon queenslandica genome and the evolution of animal complexity.</title>
        <authorList>
            <person name="Srivastava M."/>
            <person name="Simakov O."/>
            <person name="Chapman J."/>
            <person name="Fahey B."/>
            <person name="Gauthier M.E."/>
            <person name="Mitros T."/>
            <person name="Richards G.S."/>
            <person name="Conaco C."/>
            <person name="Dacre M."/>
            <person name="Hellsten U."/>
            <person name="Larroux C."/>
            <person name="Putnam N.H."/>
            <person name="Stanke M."/>
            <person name="Adamska M."/>
            <person name="Darling A."/>
            <person name="Degnan S.M."/>
            <person name="Oakley T.H."/>
            <person name="Plachetzki D.C."/>
            <person name="Zhai Y."/>
            <person name="Adamski M."/>
            <person name="Calcino A."/>
            <person name="Cummins S.F."/>
            <person name="Goodstein D.M."/>
            <person name="Harris C."/>
            <person name="Jackson D.J."/>
            <person name="Leys S.P."/>
            <person name="Shu S."/>
            <person name="Woodcroft B.J."/>
            <person name="Vervoort M."/>
            <person name="Kosik K.S."/>
            <person name="Manning G."/>
            <person name="Degnan B.M."/>
            <person name="Rokhsar D.S."/>
        </authorList>
    </citation>
    <scope>NUCLEOTIDE SEQUENCE [LARGE SCALE GENOMIC DNA]</scope>
</reference>
<organism evidence="2 3">
    <name type="scientific">Amphimedon queenslandica</name>
    <name type="common">Sponge</name>
    <dbReference type="NCBI Taxonomy" id="400682"/>
    <lineage>
        <taxon>Eukaryota</taxon>
        <taxon>Metazoa</taxon>
        <taxon>Porifera</taxon>
        <taxon>Demospongiae</taxon>
        <taxon>Heteroscleromorpha</taxon>
        <taxon>Haplosclerida</taxon>
        <taxon>Niphatidae</taxon>
        <taxon>Amphimedon</taxon>
    </lineage>
</organism>
<dbReference type="Gene3D" id="2.60.120.1000">
    <property type="match status" value="1"/>
</dbReference>
<evidence type="ECO:0000313" key="3">
    <source>
        <dbReference type="Proteomes" id="UP000007879"/>
    </source>
</evidence>
<name>A0AAN0JMY3_AMPQE</name>
<evidence type="ECO:0000256" key="1">
    <source>
        <dbReference type="SAM" id="SignalP"/>
    </source>
</evidence>
<sequence>MLRPVLLCIVLLHCFNISSANDEESSSCQAAATLSCEDIKNYWPESSSGYYNIIGKGNVFCNMEMLQESIVNPSNIQPTETVLTSSESTETNSVLLTSSVLLSTSSVYPTEFSSISLSIPSSSVIPLETNVLPEPCGSGGGWTRLAYLDMSDATQNCPFGFKLYQSGGVRACGRTNSSGGCEAMKHSHLL</sequence>